<evidence type="ECO:0000256" key="5">
    <source>
        <dbReference type="SAM" id="MobiDB-lite"/>
    </source>
</evidence>
<dbReference type="GO" id="GO:0005524">
    <property type="term" value="F:ATP binding"/>
    <property type="evidence" value="ECO:0007669"/>
    <property type="project" value="UniProtKB-KW"/>
</dbReference>
<dbReference type="PROSITE" id="PS51194">
    <property type="entry name" value="HELICASE_CTER"/>
    <property type="match status" value="1"/>
</dbReference>
<keyword evidence="1" id="KW-0547">Nucleotide-binding</keyword>
<keyword evidence="4" id="KW-0067">ATP-binding</keyword>
<gene>
    <name evidence="8" type="ORF">VCUG_02119</name>
</gene>
<feature type="domain" description="Helicase C-terminal" evidence="7">
    <location>
        <begin position="317"/>
        <end position="472"/>
    </location>
</feature>
<accession>L2GSS8</accession>
<evidence type="ECO:0000256" key="4">
    <source>
        <dbReference type="ARBA" id="ARBA00022840"/>
    </source>
</evidence>
<evidence type="ECO:0000259" key="7">
    <source>
        <dbReference type="PROSITE" id="PS51194"/>
    </source>
</evidence>
<protein>
    <submittedName>
        <fullName evidence="8">Uncharacterized protein</fullName>
    </submittedName>
</protein>
<dbReference type="SMART" id="SM00487">
    <property type="entry name" value="DEXDc"/>
    <property type="match status" value="1"/>
</dbReference>
<feature type="region of interest" description="Disordered" evidence="5">
    <location>
        <begin position="826"/>
        <end position="848"/>
    </location>
</feature>
<dbReference type="GO" id="GO:0003676">
    <property type="term" value="F:nucleic acid binding"/>
    <property type="evidence" value="ECO:0007669"/>
    <property type="project" value="InterPro"/>
</dbReference>
<dbReference type="Proteomes" id="UP000011081">
    <property type="component" value="Unassembled WGS sequence"/>
</dbReference>
<dbReference type="PANTHER" id="PTHR47961:SF6">
    <property type="entry name" value="DNA-DIRECTED DNA POLYMERASE"/>
    <property type="match status" value="1"/>
</dbReference>
<evidence type="ECO:0000313" key="8">
    <source>
        <dbReference type="EMBL" id="ELA46397.1"/>
    </source>
</evidence>
<dbReference type="Pfam" id="PF00271">
    <property type="entry name" value="Helicase_C"/>
    <property type="match status" value="1"/>
</dbReference>
<dbReference type="InParanoid" id="L2GSS8"/>
<dbReference type="PROSITE" id="PS51192">
    <property type="entry name" value="HELICASE_ATP_BIND_1"/>
    <property type="match status" value="1"/>
</dbReference>
<dbReference type="EMBL" id="GL877447">
    <property type="protein sequence ID" value="ELA46397.1"/>
    <property type="molecule type" value="Genomic_DNA"/>
</dbReference>
<dbReference type="InterPro" id="IPR050474">
    <property type="entry name" value="Hel308_SKI2-like"/>
</dbReference>
<dbReference type="GeneID" id="19879986"/>
<dbReference type="VEuPathDB" id="MicrosporidiaDB:VCUG_02119"/>
<dbReference type="RefSeq" id="XP_008075132.1">
    <property type="nucleotide sequence ID" value="XM_008076941.1"/>
</dbReference>
<dbReference type="SUPFAM" id="SSF52540">
    <property type="entry name" value="P-loop containing nucleoside triphosphate hydrolases"/>
    <property type="match status" value="1"/>
</dbReference>
<dbReference type="OMA" id="DEYDWCY"/>
<dbReference type="Gene3D" id="3.40.50.300">
    <property type="entry name" value="P-loop containing nucleotide triphosphate hydrolases"/>
    <property type="match status" value="2"/>
</dbReference>
<organism evidence="8 9">
    <name type="scientific">Vavraia culicis (isolate floridensis)</name>
    <name type="common">Microsporidian parasite</name>
    <dbReference type="NCBI Taxonomy" id="948595"/>
    <lineage>
        <taxon>Eukaryota</taxon>
        <taxon>Fungi</taxon>
        <taxon>Fungi incertae sedis</taxon>
        <taxon>Microsporidia</taxon>
        <taxon>Pleistophoridae</taxon>
        <taxon>Vavraia</taxon>
    </lineage>
</organism>
<dbReference type="SMART" id="SM00490">
    <property type="entry name" value="HELICc"/>
    <property type="match status" value="1"/>
</dbReference>
<keyword evidence="2" id="KW-0378">Hydrolase</keyword>
<dbReference type="InterPro" id="IPR014001">
    <property type="entry name" value="Helicase_ATP-bd"/>
</dbReference>
<dbReference type="InterPro" id="IPR011545">
    <property type="entry name" value="DEAD/DEAH_box_helicase_dom"/>
</dbReference>
<dbReference type="Pfam" id="PF00270">
    <property type="entry name" value="DEAD"/>
    <property type="match status" value="1"/>
</dbReference>
<dbReference type="InterPro" id="IPR001650">
    <property type="entry name" value="Helicase_C-like"/>
</dbReference>
<dbReference type="AlphaFoldDB" id="L2GSS8"/>
<dbReference type="InterPro" id="IPR027417">
    <property type="entry name" value="P-loop_NTPase"/>
</dbReference>
<dbReference type="HOGENOM" id="CLU_294953_0_0_1"/>
<evidence type="ECO:0000259" key="6">
    <source>
        <dbReference type="PROSITE" id="PS51192"/>
    </source>
</evidence>
<dbReference type="STRING" id="948595.L2GSS8"/>
<evidence type="ECO:0000313" key="9">
    <source>
        <dbReference type="Proteomes" id="UP000011081"/>
    </source>
</evidence>
<keyword evidence="3" id="KW-0347">Helicase</keyword>
<dbReference type="PANTHER" id="PTHR47961">
    <property type="entry name" value="DNA POLYMERASE THETA, PUTATIVE (AFU_ORTHOLOGUE AFUA_1G05260)-RELATED"/>
    <property type="match status" value="1"/>
</dbReference>
<name>L2GSS8_VAVCU</name>
<feature type="compositionally biased region" description="Basic and acidic residues" evidence="5">
    <location>
        <begin position="828"/>
        <end position="840"/>
    </location>
</feature>
<dbReference type="CDD" id="cd17921">
    <property type="entry name" value="DEXHc_Ski2"/>
    <property type="match status" value="1"/>
</dbReference>
<proteinExistence type="predicted"/>
<dbReference type="GO" id="GO:0004386">
    <property type="term" value="F:helicase activity"/>
    <property type="evidence" value="ECO:0007669"/>
    <property type="project" value="UniProtKB-KW"/>
</dbReference>
<keyword evidence="9" id="KW-1185">Reference proteome</keyword>
<evidence type="ECO:0000256" key="3">
    <source>
        <dbReference type="ARBA" id="ARBA00022806"/>
    </source>
</evidence>
<feature type="domain" description="Helicase ATP-binding" evidence="6">
    <location>
        <begin position="100"/>
        <end position="289"/>
    </location>
</feature>
<sequence>MEFNLLHLIRLLSQEQINAYIESSEIPQNLPLYLTQQLKDNYAVYRNIFAKLNCEETDLYQRITLNAGKSNSFKLKVRNKLLKRILGCSFELNVCQAAVLDLVNVKSNVLINSPTGTGKTIMALFFILRTLGYEITNENENTASEQPATQETGLKSTFVRISKTIRIVYLSPLKVLCSQIFSFLAEKLSGFINISIVTSDDSLTHKELVESNLIVTTPEKFDSILRKHVLSVDLLIIDEIHVLNSDRGAVLETMISRMVGKCRILGMSATIPNLKDISVFLKAKAIHFDGSYRSIPLEINLIKVQNHEDVRVARAKHVTQVLNKLLNEQEGNTIVFIRRRAEVEDCYKMFSGNSAFKCLYHHAGLSRSKRLSAENSFLESGGKTVLFSTSTLAWGVNLPADNVIIFDDFTDYDIVQMMGRAGREKYHKPENVARAFLITDNVDRLDLICNLKPIKSQIKDIEDIYLTNLFLRTEQAFECTLYCLERAGNVARNAQEQITEKNQQRNAEMEIYLADKNDAAHRCSDRKTEPYEQHDGTADAVAVYERVHIHGQTSGIFSCDTPTASKQSTKIEKSMNNNINHSYNKTYHMFYDVIHNLMEQKLIFLHNGTPVLSIVARIAVIFTINYKTALRYFEQMRNFRTEEEIFLILNELQIKGSYTCQDLFPTDTMIGKYIQYCILKHKRINDTIRVILRHLRALLHLSNEKGTVRGSKLLLLLILMIENNVNRRKEDSRSTESEHQGFESAKIDKSIFRNSAFSKEYHLFVSDPLDSILICYRRVKTKDLDFLALHGVFLVCFIGNDGSKESKIVRFGPNSSFYWNIGSTTDNKTQKKDRLTESKADKRKKAPCTEQEWTNEQASWCIGAYKRELIIIDNNIADYCSPLMLYQHYLVKLGGKGIVVFADNNAYSLFRRNGVDVQSYRFVDYLQGSNTDEYDWCYIMGTCLRRDGDIQPEHYRLEHLFLINSKEFYILGNGLSAKKCTATDLECLKERFNIANTFSLSMIEVLKEHFIRLRIETADDGASNSNT</sequence>
<reference evidence="9" key="1">
    <citation type="submission" date="2011-03" db="EMBL/GenBank/DDBJ databases">
        <title>The genome sequence of Vavraia culicis strain floridensis.</title>
        <authorList>
            <consortium name="The Broad Institute Genome Sequencing Platform"/>
            <person name="Cuomo C."/>
            <person name="Becnel J."/>
            <person name="Sanscrainte N."/>
            <person name="Young S.K."/>
            <person name="Zeng Q."/>
            <person name="Gargeya S."/>
            <person name="Fitzgerald M."/>
            <person name="Haas B."/>
            <person name="Abouelleil A."/>
            <person name="Alvarado L."/>
            <person name="Arachchi H.M."/>
            <person name="Berlin A."/>
            <person name="Chapman S.B."/>
            <person name="Gearin G."/>
            <person name="Goldberg J."/>
            <person name="Griggs A."/>
            <person name="Gujja S."/>
            <person name="Hansen M."/>
            <person name="Heiman D."/>
            <person name="Howarth C."/>
            <person name="Larimer J."/>
            <person name="Lui A."/>
            <person name="MacDonald P.J.P."/>
            <person name="McCowen C."/>
            <person name="Montmayeur A."/>
            <person name="Murphy C."/>
            <person name="Neiman D."/>
            <person name="Pearson M."/>
            <person name="Priest M."/>
            <person name="Roberts A."/>
            <person name="Saif S."/>
            <person name="Shea T."/>
            <person name="Sisk P."/>
            <person name="Stolte C."/>
            <person name="Sykes S."/>
            <person name="Wortman J."/>
            <person name="Nusbaum C."/>
            <person name="Birren B."/>
        </authorList>
    </citation>
    <scope>NUCLEOTIDE SEQUENCE [LARGE SCALE GENOMIC DNA]</scope>
    <source>
        <strain evidence="9">floridensis</strain>
    </source>
</reference>
<evidence type="ECO:0000256" key="2">
    <source>
        <dbReference type="ARBA" id="ARBA00022801"/>
    </source>
</evidence>
<evidence type="ECO:0000256" key="1">
    <source>
        <dbReference type="ARBA" id="ARBA00022741"/>
    </source>
</evidence>
<dbReference type="OrthoDB" id="5575at2759"/>
<dbReference type="GO" id="GO:0016787">
    <property type="term" value="F:hydrolase activity"/>
    <property type="evidence" value="ECO:0007669"/>
    <property type="project" value="UniProtKB-KW"/>
</dbReference>